<evidence type="ECO:0000256" key="1">
    <source>
        <dbReference type="SAM" id="MobiDB-lite"/>
    </source>
</evidence>
<feature type="compositionally biased region" description="Polar residues" evidence="1">
    <location>
        <begin position="242"/>
        <end position="251"/>
    </location>
</feature>
<evidence type="ECO:0000313" key="3">
    <source>
        <dbReference type="Proteomes" id="UP000799440"/>
    </source>
</evidence>
<feature type="region of interest" description="Disordered" evidence="1">
    <location>
        <begin position="27"/>
        <end position="73"/>
    </location>
</feature>
<dbReference type="AlphaFoldDB" id="A0A6A6VDK2"/>
<organism evidence="2 3">
    <name type="scientific">Sporormia fimetaria CBS 119925</name>
    <dbReference type="NCBI Taxonomy" id="1340428"/>
    <lineage>
        <taxon>Eukaryota</taxon>
        <taxon>Fungi</taxon>
        <taxon>Dikarya</taxon>
        <taxon>Ascomycota</taxon>
        <taxon>Pezizomycotina</taxon>
        <taxon>Dothideomycetes</taxon>
        <taxon>Pleosporomycetidae</taxon>
        <taxon>Pleosporales</taxon>
        <taxon>Sporormiaceae</taxon>
        <taxon>Sporormia</taxon>
    </lineage>
</organism>
<keyword evidence="3" id="KW-1185">Reference proteome</keyword>
<gene>
    <name evidence="2" type="ORF">M011DRAFT_493497</name>
</gene>
<reference evidence="2" key="1">
    <citation type="journal article" date="2020" name="Stud. Mycol.">
        <title>101 Dothideomycetes genomes: a test case for predicting lifestyles and emergence of pathogens.</title>
        <authorList>
            <person name="Haridas S."/>
            <person name="Albert R."/>
            <person name="Binder M."/>
            <person name="Bloem J."/>
            <person name="Labutti K."/>
            <person name="Salamov A."/>
            <person name="Andreopoulos B."/>
            <person name="Baker S."/>
            <person name="Barry K."/>
            <person name="Bills G."/>
            <person name="Bluhm B."/>
            <person name="Cannon C."/>
            <person name="Castanera R."/>
            <person name="Culley D."/>
            <person name="Daum C."/>
            <person name="Ezra D."/>
            <person name="Gonzalez J."/>
            <person name="Henrissat B."/>
            <person name="Kuo A."/>
            <person name="Liang C."/>
            <person name="Lipzen A."/>
            <person name="Lutzoni F."/>
            <person name="Magnuson J."/>
            <person name="Mondo S."/>
            <person name="Nolan M."/>
            <person name="Ohm R."/>
            <person name="Pangilinan J."/>
            <person name="Park H.-J."/>
            <person name="Ramirez L."/>
            <person name="Alfaro M."/>
            <person name="Sun H."/>
            <person name="Tritt A."/>
            <person name="Yoshinaga Y."/>
            <person name="Zwiers L.-H."/>
            <person name="Turgeon B."/>
            <person name="Goodwin S."/>
            <person name="Spatafora J."/>
            <person name="Crous P."/>
            <person name="Grigoriev I."/>
        </authorList>
    </citation>
    <scope>NUCLEOTIDE SEQUENCE</scope>
    <source>
        <strain evidence="2">CBS 119925</strain>
    </source>
</reference>
<feature type="compositionally biased region" description="Polar residues" evidence="1">
    <location>
        <begin position="36"/>
        <end position="47"/>
    </location>
</feature>
<sequence>MFAPAARNPMVAATAFNLVTDPVAHETRNRGRLGHSTVSNTSASHTVPEQPWSEDSPATSYYTDAKSPPPLANDRYQLAEGMERPGLSTSHSGDYDDYFQLEKQRGMWTPGVQPHTRVEDAQSDVISSTPDGSKQWVLGQLINLVGGVAGTLIQFCSRPFRGFKAGGGRPYVFGSGDQIPASGGDLFLDTPTPAPVQNLVPGEYPEEDYGVLSVESLNNERPSMSKRLRTGESWVMVGRNGTVESRPSTPRMSERRTPGQTQSPSQIPRPVGTPTPGSLVSKRPSLIPVSRRTPLGRRDSQGASDMAPRALATPRSYNRQGYGSPAMFRDSSSTKKSPLSAESQRLINQRRREELEDDARLRRMSSQMSQMLREAQEALGRKVDVDELTGEADDPMWQVPR</sequence>
<feature type="region of interest" description="Disordered" evidence="1">
    <location>
        <begin position="231"/>
        <end position="358"/>
    </location>
</feature>
<proteinExistence type="predicted"/>
<dbReference type="EMBL" id="MU006568">
    <property type="protein sequence ID" value="KAF2748655.1"/>
    <property type="molecule type" value="Genomic_DNA"/>
</dbReference>
<accession>A0A6A6VDK2</accession>
<protein>
    <submittedName>
        <fullName evidence="2">Uncharacterized protein</fullName>
    </submittedName>
</protein>
<dbReference type="Proteomes" id="UP000799440">
    <property type="component" value="Unassembled WGS sequence"/>
</dbReference>
<evidence type="ECO:0000313" key="2">
    <source>
        <dbReference type="EMBL" id="KAF2748655.1"/>
    </source>
</evidence>
<dbReference type="OrthoDB" id="5138418at2759"/>
<feature type="compositionally biased region" description="Polar residues" evidence="1">
    <location>
        <begin position="330"/>
        <end position="347"/>
    </location>
</feature>
<name>A0A6A6VDK2_9PLEO</name>